<reference evidence="1 2" key="1">
    <citation type="submission" date="2018-06" db="EMBL/GenBank/DDBJ databases">
        <authorList>
            <person name="Strepis N."/>
        </authorList>
    </citation>
    <scope>NUCLEOTIDE SEQUENCE [LARGE SCALE GENOMIC DNA]</scope>
    <source>
        <strain evidence="1">LUCI</strain>
    </source>
</reference>
<keyword evidence="2" id="KW-1185">Reference proteome</keyword>
<name>A0A498RC23_9FIRM</name>
<protein>
    <submittedName>
        <fullName evidence="1">Uncharacterized protein</fullName>
    </submittedName>
</protein>
<dbReference type="AlphaFoldDB" id="A0A498RC23"/>
<dbReference type="OrthoDB" id="9801625at2"/>
<evidence type="ECO:0000313" key="1">
    <source>
        <dbReference type="EMBL" id="VBB06698.1"/>
    </source>
</evidence>
<dbReference type="EMBL" id="UPPP01000066">
    <property type="protein sequence ID" value="VBB06698.1"/>
    <property type="molecule type" value="Genomic_DNA"/>
</dbReference>
<dbReference type="RefSeq" id="WP_122627638.1">
    <property type="nucleotide sequence ID" value="NZ_UPPP01000066.1"/>
</dbReference>
<dbReference type="Proteomes" id="UP000277811">
    <property type="component" value="Unassembled WGS sequence"/>
</dbReference>
<evidence type="ECO:0000313" key="2">
    <source>
        <dbReference type="Proteomes" id="UP000277811"/>
    </source>
</evidence>
<gene>
    <name evidence="1" type="ORF">LUCI_1934</name>
</gene>
<sequence>MSNRPFRISIRFCGGCNPRIDRRRIAAEMKDCLVKSGYVVIYNSLNADFIIYLSGCTANCARRYSGSSTPAAVIAANTLDAVVVAEEQLGMQAIKKVRDSIGKLEKPLSS</sequence>
<organism evidence="1 2">
    <name type="scientific">Lucifera butyrica</name>
    <dbReference type="NCBI Taxonomy" id="1351585"/>
    <lineage>
        <taxon>Bacteria</taxon>
        <taxon>Bacillati</taxon>
        <taxon>Bacillota</taxon>
        <taxon>Negativicutes</taxon>
        <taxon>Veillonellales</taxon>
        <taxon>Veillonellaceae</taxon>
        <taxon>Lucifera</taxon>
    </lineage>
</organism>
<proteinExistence type="predicted"/>
<accession>A0A498RC23</accession>